<name>A0A212K208_9BACT</name>
<dbReference type="RefSeq" id="WP_296943649.1">
    <property type="nucleotide sequence ID" value="NZ_LT599032.1"/>
</dbReference>
<protein>
    <recommendedName>
        <fullName evidence="2">TIGR02757 family protein</fullName>
    </recommendedName>
</protein>
<organism evidence="1">
    <name type="scientific">uncultured Dysgonomonas sp</name>
    <dbReference type="NCBI Taxonomy" id="206096"/>
    <lineage>
        <taxon>Bacteria</taxon>
        <taxon>Pseudomonadati</taxon>
        <taxon>Bacteroidota</taxon>
        <taxon>Bacteroidia</taxon>
        <taxon>Bacteroidales</taxon>
        <taxon>Dysgonomonadaceae</taxon>
        <taxon>Dysgonomonas</taxon>
        <taxon>environmental samples</taxon>
    </lineage>
</organism>
<dbReference type="NCBIfam" id="TIGR02757">
    <property type="entry name" value="TIGR02757 family protein"/>
    <property type="match status" value="1"/>
</dbReference>
<proteinExistence type="predicted"/>
<sequence length="262" mass="30953">MEDIHILDLKEFLDKKVEQYNTPEFIANDPVCIPHSFASKQDKEIMGFFASIFAWGQRKTIINKCRELAQRMDNKPYEFIMQHKDSDLKKVLEFKHRTFNDTDLLYCIHFMKRHYAEYNSFEDAFFPDGNMTVEDALNHFESYFFSHPDAPQRTRKHIPSPARRSACKRLNMYLRWMVRSDNNGVDFGLWKKVKPDDLICPLDLHVERTARKLGLLHREKPDWQAALELTGNLRLLDAADPVKYDFALFGISIEEKCIIDRT</sequence>
<dbReference type="AlphaFoldDB" id="A0A212K208"/>
<reference evidence="1" key="1">
    <citation type="submission" date="2016-04" db="EMBL/GenBank/DDBJ databases">
        <authorList>
            <person name="Evans L.H."/>
            <person name="Alamgir A."/>
            <person name="Owens N."/>
            <person name="Weber N.D."/>
            <person name="Virtaneva K."/>
            <person name="Barbian K."/>
            <person name="Babar A."/>
            <person name="Rosenke K."/>
        </authorList>
    </citation>
    <scope>NUCLEOTIDE SEQUENCE</scope>
    <source>
        <strain evidence="1">86-1</strain>
    </source>
</reference>
<dbReference type="InterPro" id="IPR014127">
    <property type="entry name" value="CHP02757"/>
</dbReference>
<evidence type="ECO:0008006" key="2">
    <source>
        <dbReference type="Google" id="ProtNLM"/>
    </source>
</evidence>
<gene>
    <name evidence="1" type="ORF">KL86DYS1_31178</name>
</gene>
<evidence type="ECO:0000313" key="1">
    <source>
        <dbReference type="EMBL" id="SBW05696.1"/>
    </source>
</evidence>
<dbReference type="EMBL" id="FLUM01000003">
    <property type="protein sequence ID" value="SBW05696.1"/>
    <property type="molecule type" value="Genomic_DNA"/>
</dbReference>
<dbReference type="Pfam" id="PF09674">
    <property type="entry name" value="DUF2400"/>
    <property type="match status" value="1"/>
</dbReference>
<accession>A0A212K208</accession>